<keyword evidence="4" id="KW-1185">Reference proteome</keyword>
<comment type="similarity">
    <text evidence="1">Belongs to the short-chain dehydrogenases/reductases (SDR) family.</text>
</comment>
<evidence type="ECO:0000313" key="3">
    <source>
        <dbReference type="EMBL" id="RKO68112.1"/>
    </source>
</evidence>
<dbReference type="Pfam" id="PF13561">
    <property type="entry name" value="adh_short_C2"/>
    <property type="match status" value="1"/>
</dbReference>
<dbReference type="Proteomes" id="UP000271256">
    <property type="component" value="Unassembled WGS sequence"/>
</dbReference>
<protein>
    <submittedName>
        <fullName evidence="3">Glucose 1-dehydrogenase</fullName>
        <ecNumber evidence="3">1.1.1.47</ecNumber>
    </submittedName>
</protein>
<dbReference type="SUPFAM" id="SSF51735">
    <property type="entry name" value="NAD(P)-binding Rossmann-fold domains"/>
    <property type="match status" value="1"/>
</dbReference>
<evidence type="ECO:0000256" key="2">
    <source>
        <dbReference type="ARBA" id="ARBA00023002"/>
    </source>
</evidence>
<keyword evidence="2 3" id="KW-0560">Oxidoreductase</keyword>
<dbReference type="InterPro" id="IPR002347">
    <property type="entry name" value="SDR_fam"/>
</dbReference>
<dbReference type="PANTHER" id="PTHR42760:SF115">
    <property type="entry name" value="3-OXOACYL-[ACYL-CARRIER-PROTEIN] REDUCTASE FABG"/>
    <property type="match status" value="1"/>
</dbReference>
<sequence>MKVQELFNLEGKVAVVTGGSSGLGEQASVALAEAGASVGVVARKVERCESTAERLRSVGVKAIAVKCDVSKPADIDAMVESVLKEFGRIDILVNSAGVTWGAPAEDYPLERWQQILNVNVTGTFLCCQKVSRVMIGQRYGKIINLASIASFRGAEPEVMDAVGYQTSKGAVAIMTRDLAAKWARYGINVNAIAPGWFRTHMTRSFLEIKGEMVLKHIPLRRFGGEEDLKGAVVFLASEASRYVTGHVLCVDGGYLCI</sequence>
<name>A0A494X0I2_9FIRM</name>
<dbReference type="EMBL" id="RBWE01000001">
    <property type="protein sequence ID" value="RKO68112.1"/>
    <property type="molecule type" value="Genomic_DNA"/>
</dbReference>
<comment type="caution">
    <text evidence="3">The sequence shown here is derived from an EMBL/GenBank/DDBJ whole genome shotgun (WGS) entry which is preliminary data.</text>
</comment>
<dbReference type="GO" id="GO:0005975">
    <property type="term" value="P:carbohydrate metabolic process"/>
    <property type="evidence" value="ECO:0007669"/>
    <property type="project" value="UniProtKB-ARBA"/>
</dbReference>
<accession>A0A494X0I2</accession>
<organism evidence="3 4">
    <name type="scientific">Desulfofundulus salinus</name>
    <dbReference type="NCBI Taxonomy" id="2419843"/>
    <lineage>
        <taxon>Bacteria</taxon>
        <taxon>Bacillati</taxon>
        <taxon>Bacillota</taxon>
        <taxon>Clostridia</taxon>
        <taxon>Eubacteriales</taxon>
        <taxon>Peptococcaceae</taxon>
        <taxon>Desulfofundulus</taxon>
    </lineage>
</organism>
<dbReference type="AlphaFoldDB" id="A0A494X0I2"/>
<dbReference type="OrthoDB" id="9803333at2"/>
<evidence type="ECO:0000256" key="1">
    <source>
        <dbReference type="ARBA" id="ARBA00006484"/>
    </source>
</evidence>
<reference evidence="3 4" key="1">
    <citation type="submission" date="2018-10" db="EMBL/GenBank/DDBJ databases">
        <authorList>
            <person name="Grouzdev D.S."/>
            <person name="Krutkina M.S."/>
            <person name="Tourova T.P."/>
            <person name="Nazina T.N."/>
        </authorList>
    </citation>
    <scope>NUCLEOTIDE SEQUENCE [LARGE SCALE GENOMIC DNA]</scope>
    <source>
        <strain evidence="3 4">435</strain>
    </source>
</reference>
<dbReference type="FunFam" id="3.40.50.720:FF:000240">
    <property type="entry name" value="SDR family oxidoreductase"/>
    <property type="match status" value="1"/>
</dbReference>
<dbReference type="PRINTS" id="PR00081">
    <property type="entry name" value="GDHRDH"/>
</dbReference>
<dbReference type="PANTHER" id="PTHR42760">
    <property type="entry name" value="SHORT-CHAIN DEHYDROGENASES/REDUCTASES FAMILY MEMBER"/>
    <property type="match status" value="1"/>
</dbReference>
<dbReference type="NCBIfam" id="NF005559">
    <property type="entry name" value="PRK07231.1"/>
    <property type="match status" value="1"/>
</dbReference>
<dbReference type="PRINTS" id="PR00080">
    <property type="entry name" value="SDRFAMILY"/>
</dbReference>
<dbReference type="Gene3D" id="3.40.50.720">
    <property type="entry name" value="NAD(P)-binding Rossmann-like Domain"/>
    <property type="match status" value="1"/>
</dbReference>
<dbReference type="GO" id="GO:0047936">
    <property type="term" value="F:glucose 1-dehydrogenase [NAD(P)+] activity"/>
    <property type="evidence" value="ECO:0007669"/>
    <property type="project" value="UniProtKB-EC"/>
</dbReference>
<proteinExistence type="inferred from homology"/>
<dbReference type="InterPro" id="IPR036291">
    <property type="entry name" value="NAD(P)-bd_dom_sf"/>
</dbReference>
<dbReference type="EC" id="1.1.1.47" evidence="3"/>
<gene>
    <name evidence="3" type="ORF">D7024_06665</name>
</gene>
<dbReference type="NCBIfam" id="NF006070">
    <property type="entry name" value="PRK08213.1"/>
    <property type="match status" value="1"/>
</dbReference>
<evidence type="ECO:0000313" key="4">
    <source>
        <dbReference type="Proteomes" id="UP000271256"/>
    </source>
</evidence>